<reference evidence="1 2" key="1">
    <citation type="journal article" date="2016" name="Nat. Commun.">
        <title>Thousands of microbial genomes shed light on interconnected biogeochemical processes in an aquifer system.</title>
        <authorList>
            <person name="Anantharaman K."/>
            <person name="Brown C.T."/>
            <person name="Hug L.A."/>
            <person name="Sharon I."/>
            <person name="Castelle C.J."/>
            <person name="Probst A.J."/>
            <person name="Thomas B.C."/>
            <person name="Singh A."/>
            <person name="Wilkins M.J."/>
            <person name="Karaoz U."/>
            <person name="Brodie E.L."/>
            <person name="Williams K.H."/>
            <person name="Hubbard S.S."/>
            <person name="Banfield J.F."/>
        </authorList>
    </citation>
    <scope>NUCLEOTIDE SEQUENCE [LARGE SCALE GENOMIC DNA]</scope>
</reference>
<dbReference type="SUPFAM" id="SSF46785">
    <property type="entry name" value="Winged helix' DNA-binding domain"/>
    <property type="match status" value="1"/>
</dbReference>
<accession>A0A1F8FU78</accession>
<dbReference type="InterPro" id="IPR010863">
    <property type="entry name" value="EarA-like"/>
</dbReference>
<protein>
    <recommendedName>
        <fullName evidence="3">HTH arsR-type domain-containing protein</fullName>
    </recommendedName>
</protein>
<comment type="caution">
    <text evidence="1">The sequence shown here is derived from an EMBL/GenBank/DDBJ whole genome shotgun (WGS) entry which is preliminary data.</text>
</comment>
<dbReference type="Pfam" id="PF07381">
    <property type="entry name" value="EarA"/>
    <property type="match status" value="1"/>
</dbReference>
<dbReference type="Proteomes" id="UP000177796">
    <property type="component" value="Unassembled WGS sequence"/>
</dbReference>
<organism evidence="1 2">
    <name type="scientific">Candidatus Yanofskybacteria bacterium RIFCSPHIGHO2_02_FULL_46_19</name>
    <dbReference type="NCBI Taxonomy" id="1802684"/>
    <lineage>
        <taxon>Bacteria</taxon>
        <taxon>Candidatus Yanofskyibacteriota</taxon>
    </lineage>
</organism>
<evidence type="ECO:0000313" key="1">
    <source>
        <dbReference type="EMBL" id="OGN16260.1"/>
    </source>
</evidence>
<proteinExistence type="predicted"/>
<dbReference type="AlphaFoldDB" id="A0A1F8FU78"/>
<evidence type="ECO:0008006" key="3">
    <source>
        <dbReference type="Google" id="ProtNLM"/>
    </source>
</evidence>
<sequence>MSKHILDNLFNSHARVKILKFLFRNYPNEFNVGELARRIQETYRVTKKEIGNLEELELVYKSRKTA</sequence>
<name>A0A1F8FU78_9BACT</name>
<evidence type="ECO:0000313" key="2">
    <source>
        <dbReference type="Proteomes" id="UP000177796"/>
    </source>
</evidence>
<dbReference type="EMBL" id="MGJY01000015">
    <property type="protein sequence ID" value="OGN16260.1"/>
    <property type="molecule type" value="Genomic_DNA"/>
</dbReference>
<gene>
    <name evidence="1" type="ORF">A3C81_00025</name>
</gene>
<dbReference type="InterPro" id="IPR036390">
    <property type="entry name" value="WH_DNA-bd_sf"/>
</dbReference>